<sequence>MEYEYNRSRSGPQVPMYRAPPSIYPKIGPHPHSAAPRPPPFQHQNPNPSPSIGLGIKVAIKPEYKIAPPPHLLPHVGDIPRSNFQFDFGLERKILAEAEKENPNWTKFGVENLPTKASDSSPSSKVTTADPIVNKYIAMGLSRDVVPIAVKNYGDNPTKVQEFVKGYTLLHEMGFSSNSVDEALLMYDNDTDKALAYFLNGSS</sequence>
<feature type="domain" description="UBA" evidence="2">
    <location>
        <begin position="159"/>
        <end position="201"/>
    </location>
</feature>
<dbReference type="PROSITE" id="PS50030">
    <property type="entry name" value="UBA"/>
    <property type="match status" value="1"/>
</dbReference>
<dbReference type="eggNOG" id="ENOG502QR6Z">
    <property type="taxonomic scope" value="Eukaryota"/>
</dbReference>
<dbReference type="InterPro" id="IPR042575">
    <property type="entry name" value="UBAP1_C"/>
</dbReference>
<dbReference type="Gene3D" id="1.20.120.1920">
    <property type="entry name" value="UBAP1 SOUBA domain"/>
    <property type="match status" value="1"/>
</dbReference>
<reference evidence="3 6" key="2">
    <citation type="journal article" date="2014" name="BMC Genomics">
        <title>An improved genome release (version Mt4.0) for the model legume Medicago truncatula.</title>
        <authorList>
            <person name="Tang H."/>
            <person name="Krishnakumar V."/>
            <person name="Bidwell S."/>
            <person name="Rosen B."/>
            <person name="Chan A."/>
            <person name="Zhou S."/>
            <person name="Gentzbittel L."/>
            <person name="Childs K.L."/>
            <person name="Yandell M."/>
            <person name="Gundlach H."/>
            <person name="Mayer K.F."/>
            <person name="Schwartz D.C."/>
            <person name="Town C.D."/>
        </authorList>
    </citation>
    <scope>GENOME REANNOTATION</scope>
    <source>
        <strain evidence="5 6">cv. Jemalong A17</strain>
    </source>
</reference>
<dbReference type="Gramene" id="rna18065">
    <property type="protein sequence ID" value="RHN69582.1"/>
    <property type="gene ID" value="gene18065"/>
</dbReference>
<dbReference type="OMA" id="IKPAYRI"/>
<reference evidence="7" key="4">
    <citation type="journal article" date="2018" name="Nat. Plants">
        <title>Whole-genome landscape of Medicago truncatula symbiotic genes.</title>
        <authorList>
            <person name="Pecrix Y."/>
            <person name="Staton S.E."/>
            <person name="Sallet E."/>
            <person name="Lelandais-Briere C."/>
            <person name="Moreau S."/>
            <person name="Carrere S."/>
            <person name="Blein T."/>
            <person name="Jardinaud M.F."/>
            <person name="Latrasse D."/>
            <person name="Zouine M."/>
            <person name="Zahm M."/>
            <person name="Kreplak J."/>
            <person name="Mayjonade B."/>
            <person name="Satge C."/>
            <person name="Perez M."/>
            <person name="Cauet S."/>
            <person name="Marande W."/>
            <person name="Chantry-Darmon C."/>
            <person name="Lopez-Roques C."/>
            <person name="Bouchez O."/>
            <person name="Berard A."/>
            <person name="Debelle F."/>
            <person name="Munos S."/>
            <person name="Bendahmane A."/>
            <person name="Berges H."/>
            <person name="Niebel A."/>
            <person name="Buitink J."/>
            <person name="Frugier F."/>
            <person name="Benhamed M."/>
            <person name="Crespi M."/>
            <person name="Gouzy J."/>
            <person name="Gamas P."/>
        </authorList>
    </citation>
    <scope>NUCLEOTIDE SEQUENCE [LARGE SCALE GENOMIC DNA]</scope>
    <source>
        <strain evidence="7">cv. Jemalong A17</strain>
    </source>
</reference>
<reference evidence="5" key="3">
    <citation type="submission" date="2015-04" db="UniProtKB">
        <authorList>
            <consortium name="EnsemblPlants"/>
        </authorList>
    </citation>
    <scope>IDENTIFICATION</scope>
    <source>
        <strain evidence="5">cv. Jemalong A17</strain>
    </source>
</reference>
<evidence type="ECO:0000259" key="2">
    <source>
        <dbReference type="PROSITE" id="PS50030"/>
    </source>
</evidence>
<dbReference type="GO" id="GO:0000813">
    <property type="term" value="C:ESCRT I complex"/>
    <property type="evidence" value="ECO:0000318"/>
    <property type="project" value="GO_Central"/>
</dbReference>
<evidence type="ECO:0000313" key="7">
    <source>
        <dbReference type="Proteomes" id="UP000265566"/>
    </source>
</evidence>
<gene>
    <name evidence="5" type="primary">11422212</name>
    <name evidence="3" type="ordered locus">MTR_3g090640</name>
    <name evidence="4" type="ORF">MtrunA17_Chr3g0126251</name>
</gene>
<evidence type="ECO:0000256" key="1">
    <source>
        <dbReference type="SAM" id="MobiDB-lite"/>
    </source>
</evidence>
<dbReference type="Proteomes" id="UP000265566">
    <property type="component" value="Chromosome 3"/>
</dbReference>
<dbReference type="CDD" id="cd14316">
    <property type="entry name" value="UBA2_UBAP1_like"/>
    <property type="match status" value="1"/>
</dbReference>
<protein>
    <submittedName>
        <fullName evidence="3">Proline-rich cell wall-like protein</fullName>
    </submittedName>
</protein>
<organism evidence="3 6">
    <name type="scientific">Medicago truncatula</name>
    <name type="common">Barrel medic</name>
    <name type="synonym">Medicago tribuloides</name>
    <dbReference type="NCBI Taxonomy" id="3880"/>
    <lineage>
        <taxon>Eukaryota</taxon>
        <taxon>Viridiplantae</taxon>
        <taxon>Streptophyta</taxon>
        <taxon>Embryophyta</taxon>
        <taxon>Tracheophyta</taxon>
        <taxon>Spermatophyta</taxon>
        <taxon>Magnoliopsida</taxon>
        <taxon>eudicotyledons</taxon>
        <taxon>Gunneridae</taxon>
        <taxon>Pentapetalae</taxon>
        <taxon>rosids</taxon>
        <taxon>fabids</taxon>
        <taxon>Fabales</taxon>
        <taxon>Fabaceae</taxon>
        <taxon>Papilionoideae</taxon>
        <taxon>50 kb inversion clade</taxon>
        <taxon>NPAAA clade</taxon>
        <taxon>Hologalegina</taxon>
        <taxon>IRL clade</taxon>
        <taxon>Trifolieae</taxon>
        <taxon>Medicago</taxon>
    </lineage>
</organism>
<dbReference type="SUPFAM" id="SSF46934">
    <property type="entry name" value="UBA-like"/>
    <property type="match status" value="1"/>
</dbReference>
<dbReference type="KEGG" id="mtr:11422212"/>
<feature type="region of interest" description="Disordered" evidence="1">
    <location>
        <begin position="1"/>
        <end position="53"/>
    </location>
</feature>
<evidence type="ECO:0000313" key="3">
    <source>
        <dbReference type="EMBL" id="AES72424.1"/>
    </source>
</evidence>
<dbReference type="AlphaFoldDB" id="G7J680"/>
<proteinExistence type="predicted"/>
<dbReference type="InterPro" id="IPR038870">
    <property type="entry name" value="UBAP1"/>
</dbReference>
<accession>G7J680</accession>
<dbReference type="FunFam" id="1.20.120.1920:FF:000003">
    <property type="entry name" value="Ubiquitin-associated/translation elongation factor EF1B protein"/>
    <property type="match status" value="1"/>
</dbReference>
<dbReference type="InterPro" id="IPR009060">
    <property type="entry name" value="UBA-like_sf"/>
</dbReference>
<dbReference type="EMBL" id="PSQE01000003">
    <property type="protein sequence ID" value="RHN69582.1"/>
    <property type="molecule type" value="Genomic_DNA"/>
</dbReference>
<dbReference type="Proteomes" id="UP000002051">
    <property type="component" value="Chromosome 3"/>
</dbReference>
<reference evidence="4" key="5">
    <citation type="journal article" date="2018" name="Nat. Plants">
        <title>Whole-genome landscape of Medicago truncatula symbiotic genes.</title>
        <authorList>
            <person name="Pecrix Y."/>
            <person name="Gamas P."/>
            <person name="Carrere S."/>
        </authorList>
    </citation>
    <scope>NUCLEOTIDE SEQUENCE</scope>
    <source>
        <tissue evidence="4">Leaves</tissue>
    </source>
</reference>
<dbReference type="STRING" id="3880.G7J680"/>
<dbReference type="EnsemblPlants" id="AES72424">
    <property type="protein sequence ID" value="AES72424"/>
    <property type="gene ID" value="MTR_3g090640"/>
</dbReference>
<dbReference type="InterPro" id="IPR015940">
    <property type="entry name" value="UBA"/>
</dbReference>
<name>G7J680_MEDTR</name>
<dbReference type="EMBL" id="CM001219">
    <property type="protein sequence ID" value="AES72424.1"/>
    <property type="molecule type" value="Genomic_DNA"/>
</dbReference>
<dbReference type="OrthoDB" id="2018023at2759"/>
<reference evidence="3 6" key="1">
    <citation type="journal article" date="2011" name="Nature">
        <title>The Medicago genome provides insight into the evolution of rhizobial symbioses.</title>
        <authorList>
            <person name="Young N.D."/>
            <person name="Debelle F."/>
            <person name="Oldroyd G.E."/>
            <person name="Geurts R."/>
            <person name="Cannon S.B."/>
            <person name="Udvardi M.K."/>
            <person name="Benedito V.A."/>
            <person name="Mayer K.F."/>
            <person name="Gouzy J."/>
            <person name="Schoof H."/>
            <person name="Van de Peer Y."/>
            <person name="Proost S."/>
            <person name="Cook D.R."/>
            <person name="Meyers B.C."/>
            <person name="Spannagl M."/>
            <person name="Cheung F."/>
            <person name="De Mita S."/>
            <person name="Krishnakumar V."/>
            <person name="Gundlach H."/>
            <person name="Zhou S."/>
            <person name="Mudge J."/>
            <person name="Bharti A.K."/>
            <person name="Murray J.D."/>
            <person name="Naoumkina M.A."/>
            <person name="Rosen B."/>
            <person name="Silverstein K.A."/>
            <person name="Tang H."/>
            <person name="Rombauts S."/>
            <person name="Zhao P.X."/>
            <person name="Zhou P."/>
            <person name="Barbe V."/>
            <person name="Bardou P."/>
            <person name="Bechner M."/>
            <person name="Bellec A."/>
            <person name="Berger A."/>
            <person name="Berges H."/>
            <person name="Bidwell S."/>
            <person name="Bisseling T."/>
            <person name="Choisne N."/>
            <person name="Couloux A."/>
            <person name="Denny R."/>
            <person name="Deshpande S."/>
            <person name="Dai X."/>
            <person name="Doyle J.J."/>
            <person name="Dudez A.M."/>
            <person name="Farmer A.D."/>
            <person name="Fouteau S."/>
            <person name="Franken C."/>
            <person name="Gibelin C."/>
            <person name="Gish J."/>
            <person name="Goldstein S."/>
            <person name="Gonzalez A.J."/>
            <person name="Green P.J."/>
            <person name="Hallab A."/>
            <person name="Hartog M."/>
            <person name="Hua A."/>
            <person name="Humphray S.J."/>
            <person name="Jeong D.H."/>
            <person name="Jing Y."/>
            <person name="Jocker A."/>
            <person name="Kenton S.M."/>
            <person name="Kim D.J."/>
            <person name="Klee K."/>
            <person name="Lai H."/>
            <person name="Lang C."/>
            <person name="Lin S."/>
            <person name="Macmil S.L."/>
            <person name="Magdelenat G."/>
            <person name="Matthews L."/>
            <person name="McCorrison J."/>
            <person name="Monaghan E.L."/>
            <person name="Mun J.H."/>
            <person name="Najar F.Z."/>
            <person name="Nicholson C."/>
            <person name="Noirot C."/>
            <person name="O'Bleness M."/>
            <person name="Paule C.R."/>
            <person name="Poulain J."/>
            <person name="Prion F."/>
            <person name="Qin B."/>
            <person name="Qu C."/>
            <person name="Retzel E.F."/>
            <person name="Riddle C."/>
            <person name="Sallet E."/>
            <person name="Samain S."/>
            <person name="Samson N."/>
            <person name="Sanders I."/>
            <person name="Saurat O."/>
            <person name="Scarpelli C."/>
            <person name="Schiex T."/>
            <person name="Segurens B."/>
            <person name="Severin A.J."/>
            <person name="Sherrier D.J."/>
            <person name="Shi R."/>
            <person name="Sims S."/>
            <person name="Singer S.R."/>
            <person name="Sinharoy S."/>
            <person name="Sterck L."/>
            <person name="Viollet A."/>
            <person name="Wang B.B."/>
            <person name="Wang K."/>
            <person name="Wang M."/>
            <person name="Wang X."/>
            <person name="Warfsmann J."/>
            <person name="Weissenbach J."/>
            <person name="White D.D."/>
            <person name="White J.D."/>
            <person name="Wiley G.B."/>
            <person name="Wincker P."/>
            <person name="Xing Y."/>
            <person name="Yang L."/>
            <person name="Yao Z."/>
            <person name="Ying F."/>
            <person name="Zhai J."/>
            <person name="Zhou L."/>
            <person name="Zuber A."/>
            <person name="Denarie J."/>
            <person name="Dixon R.A."/>
            <person name="May G.D."/>
            <person name="Schwartz D.C."/>
            <person name="Rogers J."/>
            <person name="Quetier F."/>
            <person name="Town C.D."/>
            <person name="Roe B.A."/>
        </authorList>
    </citation>
    <scope>NUCLEOTIDE SEQUENCE [LARGE SCALE GENOMIC DNA]</scope>
    <source>
        <strain evidence="3">A17</strain>
        <strain evidence="5 6">cv. Jemalong A17</strain>
    </source>
</reference>
<dbReference type="ExpressionAtlas" id="G7J680">
    <property type="expression patterns" value="differential"/>
</dbReference>
<dbReference type="PANTHER" id="PTHR15960:SF5">
    <property type="entry name" value="LD44032P"/>
    <property type="match status" value="1"/>
</dbReference>
<keyword evidence="6" id="KW-1185">Reference proteome</keyword>
<dbReference type="PaxDb" id="3880-AES72424"/>
<evidence type="ECO:0000313" key="5">
    <source>
        <dbReference type="EnsemblPlants" id="AES72424"/>
    </source>
</evidence>
<dbReference type="GO" id="GO:0043162">
    <property type="term" value="P:ubiquitin-dependent protein catabolic process via the multivesicular body sorting pathway"/>
    <property type="evidence" value="ECO:0000318"/>
    <property type="project" value="GO_Central"/>
</dbReference>
<dbReference type="PANTHER" id="PTHR15960">
    <property type="entry name" value="LD44032P"/>
    <property type="match status" value="1"/>
</dbReference>
<dbReference type="GO" id="GO:0043130">
    <property type="term" value="F:ubiquitin binding"/>
    <property type="evidence" value="ECO:0000318"/>
    <property type="project" value="GO_Central"/>
</dbReference>
<evidence type="ECO:0000313" key="6">
    <source>
        <dbReference type="Proteomes" id="UP000002051"/>
    </source>
</evidence>
<evidence type="ECO:0000313" key="4">
    <source>
        <dbReference type="EMBL" id="RHN69582.1"/>
    </source>
</evidence>